<feature type="transmembrane region" description="Helical" evidence="1">
    <location>
        <begin position="260"/>
        <end position="280"/>
    </location>
</feature>
<evidence type="ECO:0000313" key="3">
    <source>
        <dbReference type="Proteomes" id="UP000034661"/>
    </source>
</evidence>
<keyword evidence="1" id="KW-0812">Transmembrane</keyword>
<gene>
    <name evidence="2" type="ORF">UY27_C0023G0010</name>
</gene>
<protein>
    <submittedName>
        <fullName evidence="2">Uncharacterized protein</fullName>
    </submittedName>
</protein>
<dbReference type="Proteomes" id="UP000034661">
    <property type="component" value="Unassembled WGS sequence"/>
</dbReference>
<evidence type="ECO:0000256" key="1">
    <source>
        <dbReference type="SAM" id="Phobius"/>
    </source>
</evidence>
<organism evidence="2 3">
    <name type="scientific">Candidatus Gottesmanbacteria bacterium GW2011_GWA1_48_13</name>
    <dbReference type="NCBI Taxonomy" id="1618439"/>
    <lineage>
        <taxon>Bacteria</taxon>
        <taxon>Candidatus Gottesmaniibacteriota</taxon>
    </lineage>
</organism>
<dbReference type="AlphaFoldDB" id="A0A0G1UM49"/>
<dbReference type="EMBL" id="LCPJ01000023">
    <property type="protein sequence ID" value="KKU95302.1"/>
    <property type="molecule type" value="Genomic_DNA"/>
</dbReference>
<keyword evidence="1" id="KW-1133">Transmembrane helix</keyword>
<accession>A0A0G1UM49</accession>
<evidence type="ECO:0000313" key="2">
    <source>
        <dbReference type="EMBL" id="KKU95302.1"/>
    </source>
</evidence>
<reference evidence="2 3" key="1">
    <citation type="journal article" date="2015" name="Nature">
        <title>rRNA introns, odd ribosomes, and small enigmatic genomes across a large radiation of phyla.</title>
        <authorList>
            <person name="Brown C.T."/>
            <person name="Hug L.A."/>
            <person name="Thomas B.C."/>
            <person name="Sharon I."/>
            <person name="Castelle C.J."/>
            <person name="Singh A."/>
            <person name="Wilkins M.J."/>
            <person name="Williams K.H."/>
            <person name="Banfield J.F."/>
        </authorList>
    </citation>
    <scope>NUCLEOTIDE SEQUENCE [LARGE SCALE GENOMIC DNA]</scope>
</reference>
<proteinExistence type="predicted"/>
<comment type="caution">
    <text evidence="2">The sequence shown here is derived from an EMBL/GenBank/DDBJ whole genome shotgun (WGS) entry which is preliminary data.</text>
</comment>
<name>A0A0G1UM49_9BACT</name>
<keyword evidence="1" id="KW-0472">Membrane</keyword>
<sequence length="517" mass="57090">MEITVGKIVGGVGSRRWAQVHDFVPEDDQEKLTRRGRLILLASIGTEEEKNEVEVVSEGREILARLHELYYGNLEGEAMEVLAGAIEEAEKEFAGVEVTALAIIDKALFCALNGGGVWARVGGKEGWVVNPNDKTQMTNDKIKVLSSWAKDGQILVLGNSRFWDQVPLGIVKAGVDNEDMEGVVETLGAVVHGGGKGEGTVGAVVKIRSQEPVIRSQEPEKKPEIKQKFVWPKINWPRIKLPRGSIYVAPGEKMAKQKQMMWAGLGFLILLVLMVGGWQWRERNKRIEQSEQNKTIESVKYKFDEAKALVSLNPVRSRELLGEIEGEVTKWKSDKVTKKDERVKQILGEWEAIRAEAMGIKSGEGKMVFDLGLLREGMTGEKLEIRDGKLEVLDTQGDRLIEVDPVKKSGEIVAGKEALGQARLLATYPGKVIVFSDKGVVQCSMSNVQCSVAVKPDEGWGEVKDMGVFAGNIYLLTSNGVWRHQVTESGYGAKQKWLADTEDAQGLGENMAIDIRN</sequence>